<evidence type="ECO:0000256" key="3">
    <source>
        <dbReference type="ARBA" id="ARBA00022614"/>
    </source>
</evidence>
<dbReference type="InterPro" id="IPR017452">
    <property type="entry name" value="GPCR_Rhodpsn_7TM"/>
</dbReference>
<name>A0A9Q0YQH3_HOLLE</name>
<dbReference type="GO" id="GO:0005886">
    <property type="term" value="C:plasma membrane"/>
    <property type="evidence" value="ECO:0007669"/>
    <property type="project" value="UniProtKB-SubCell"/>
</dbReference>
<dbReference type="Proteomes" id="UP001152320">
    <property type="component" value="Chromosome 16"/>
</dbReference>
<dbReference type="InterPro" id="IPR011009">
    <property type="entry name" value="Kinase-like_dom_sf"/>
</dbReference>
<comment type="caution">
    <text evidence="14">The sequence shown here is derived from an EMBL/GenBank/DDBJ whole genome shotgun (WGS) entry which is preliminary data.</text>
</comment>
<keyword evidence="4 11" id="KW-0812">Transmembrane</keyword>
<feature type="transmembrane region" description="Helical" evidence="12">
    <location>
        <begin position="318"/>
        <end position="346"/>
    </location>
</feature>
<keyword evidence="2" id="KW-1003">Cell membrane</keyword>
<dbReference type="AlphaFoldDB" id="A0A9Q0YQH3"/>
<feature type="transmembrane region" description="Helical" evidence="12">
    <location>
        <begin position="187"/>
        <end position="207"/>
    </location>
</feature>
<keyword evidence="10 11" id="KW-0807">Transducer</keyword>
<dbReference type="InterPro" id="IPR003591">
    <property type="entry name" value="Leu-rich_rpt_typical-subtyp"/>
</dbReference>
<dbReference type="Gene3D" id="1.20.1070.10">
    <property type="entry name" value="Rhodopsin 7-helix transmembrane proteins"/>
    <property type="match status" value="1"/>
</dbReference>
<evidence type="ECO:0000313" key="14">
    <source>
        <dbReference type="EMBL" id="KAJ8026623.1"/>
    </source>
</evidence>
<dbReference type="GO" id="GO:0008528">
    <property type="term" value="F:G protein-coupled peptide receptor activity"/>
    <property type="evidence" value="ECO:0007669"/>
    <property type="project" value="TreeGrafter"/>
</dbReference>
<feature type="transmembrane region" description="Helical" evidence="12">
    <location>
        <begin position="371"/>
        <end position="395"/>
    </location>
</feature>
<feature type="domain" description="G-protein coupled receptors family 1 profile" evidence="13">
    <location>
        <begin position="160"/>
        <end position="426"/>
    </location>
</feature>
<evidence type="ECO:0000256" key="12">
    <source>
        <dbReference type="SAM" id="Phobius"/>
    </source>
</evidence>
<dbReference type="PANTHER" id="PTHR24372:SF77">
    <property type="entry name" value="G-PROTEIN COUPLED RECEPTORS FAMILY 1 PROFILE DOMAIN-CONTAINING PROTEIN"/>
    <property type="match status" value="1"/>
</dbReference>
<evidence type="ECO:0000259" key="13">
    <source>
        <dbReference type="PROSITE" id="PS50262"/>
    </source>
</evidence>
<dbReference type="SMART" id="SM00365">
    <property type="entry name" value="LRR_SD22"/>
    <property type="match status" value="2"/>
</dbReference>
<dbReference type="InterPro" id="IPR032675">
    <property type="entry name" value="LRR_dom_sf"/>
</dbReference>
<dbReference type="Pfam" id="PF13855">
    <property type="entry name" value="LRR_8"/>
    <property type="match status" value="1"/>
</dbReference>
<keyword evidence="3" id="KW-0433">Leucine-rich repeat</keyword>
<reference evidence="14" key="1">
    <citation type="submission" date="2021-10" db="EMBL/GenBank/DDBJ databases">
        <title>Tropical sea cucumber genome reveals ecological adaptation and Cuvierian tubules defense mechanism.</title>
        <authorList>
            <person name="Chen T."/>
        </authorList>
    </citation>
    <scope>NUCLEOTIDE SEQUENCE</scope>
    <source>
        <strain evidence="14">Nanhai2018</strain>
        <tissue evidence="14">Muscle</tissue>
    </source>
</reference>
<comment type="similarity">
    <text evidence="11">Belongs to the G-protein coupled receptor 1 family.</text>
</comment>
<sequence>MSTIPKNIKQLDLSGNGITHLENRTFQSNNNLRILNFSFNGIISLDQNSFYGLTRLKTLDLRGNRLTKVTGSPFQSLRLLTYLFLQDSNVITSNPEFVYGLDSIQIFHSDRNYYCCLLEDSDTLTECLPPRDEFSSCTDLIQSVTQKVLIWIMALSALSGNIIVIVLRLCKKRNTDQRKNNSAQPMLIMNLAIADLLMGCYLLMIAIADASYKGRYGLFSDIWQTSFYCRLAGFLSTISSVASVIFLTVISFDRCHSVLYPLSTHRLRERSALNVCLFIWTTMVIVSALPAVVFEGNYYGRSSVCLALPITSDRPSGWVYSFVLFIILSLLLCTVIVTCYTIIFIIARRSTKFSTSVSKSDEQMKQEQLQIALKVSLLVASDLACWMPIIIMGFLALTPSAVTGDVYAWTAIVVLPINSAVNPYLYTFLIKRARKVEEKSLPKSLTSSDNRMLISASASPAIQRAMVPTVSDSVQSSITKTALAAMRINRVIAPSGKERYRSYQLSTLISKRHFNLTNENKEDIIEDLRKALQHLHNGGIPHGKINYEHIIIDEVLPHGNKRAYLLMASTAIPEQGNDKAKTSDIELADINVKTKNNNEFEKDLQEFESFCVEFWSMESNVTFVN</sequence>
<proteinExistence type="inferred from homology"/>
<evidence type="ECO:0000256" key="2">
    <source>
        <dbReference type="ARBA" id="ARBA00022475"/>
    </source>
</evidence>
<feature type="transmembrane region" description="Helical" evidence="12">
    <location>
        <begin position="148"/>
        <end position="167"/>
    </location>
</feature>
<feature type="transmembrane region" description="Helical" evidence="12">
    <location>
        <begin position="227"/>
        <end position="252"/>
    </location>
</feature>
<dbReference type="SUPFAM" id="SSF56112">
    <property type="entry name" value="Protein kinase-like (PK-like)"/>
    <property type="match status" value="1"/>
</dbReference>
<keyword evidence="6 12" id="KW-1133">Transmembrane helix</keyword>
<keyword evidence="15" id="KW-1185">Reference proteome</keyword>
<evidence type="ECO:0000256" key="5">
    <source>
        <dbReference type="ARBA" id="ARBA00022737"/>
    </source>
</evidence>
<evidence type="ECO:0000256" key="11">
    <source>
        <dbReference type="RuleBase" id="RU000688"/>
    </source>
</evidence>
<keyword evidence="7 11" id="KW-0297">G-protein coupled receptor</keyword>
<gene>
    <name evidence="14" type="ORF">HOLleu_31513</name>
</gene>
<accession>A0A9Q0YQH3</accession>
<evidence type="ECO:0000256" key="6">
    <source>
        <dbReference type="ARBA" id="ARBA00022989"/>
    </source>
</evidence>
<dbReference type="SUPFAM" id="SSF52058">
    <property type="entry name" value="L domain-like"/>
    <property type="match status" value="1"/>
</dbReference>
<dbReference type="GO" id="GO:0009755">
    <property type="term" value="P:hormone-mediated signaling pathway"/>
    <property type="evidence" value="ECO:0007669"/>
    <property type="project" value="TreeGrafter"/>
</dbReference>
<evidence type="ECO:0000256" key="9">
    <source>
        <dbReference type="ARBA" id="ARBA00023170"/>
    </source>
</evidence>
<dbReference type="InterPro" id="IPR000276">
    <property type="entry name" value="GPCR_Rhodpsn"/>
</dbReference>
<dbReference type="Pfam" id="PF00001">
    <property type="entry name" value="7tm_1"/>
    <property type="match status" value="1"/>
</dbReference>
<evidence type="ECO:0000313" key="15">
    <source>
        <dbReference type="Proteomes" id="UP001152320"/>
    </source>
</evidence>
<dbReference type="EMBL" id="JAIZAY010000016">
    <property type="protein sequence ID" value="KAJ8026623.1"/>
    <property type="molecule type" value="Genomic_DNA"/>
</dbReference>
<dbReference type="PROSITE" id="PS00237">
    <property type="entry name" value="G_PROTEIN_RECEP_F1_1"/>
    <property type="match status" value="1"/>
</dbReference>
<evidence type="ECO:0000256" key="1">
    <source>
        <dbReference type="ARBA" id="ARBA00004651"/>
    </source>
</evidence>
<evidence type="ECO:0000256" key="8">
    <source>
        <dbReference type="ARBA" id="ARBA00023136"/>
    </source>
</evidence>
<dbReference type="PANTHER" id="PTHR24372">
    <property type="entry name" value="GLYCOPROTEIN HORMONE RECEPTOR"/>
    <property type="match status" value="1"/>
</dbReference>
<comment type="subcellular location">
    <subcellularLocation>
        <location evidence="1">Cell membrane</location>
        <topology evidence="1">Multi-pass membrane protein</topology>
    </subcellularLocation>
</comment>
<feature type="transmembrane region" description="Helical" evidence="12">
    <location>
        <begin position="272"/>
        <end position="294"/>
    </location>
</feature>
<dbReference type="OrthoDB" id="10035376at2759"/>
<dbReference type="PRINTS" id="PR00237">
    <property type="entry name" value="GPCRRHODOPSN"/>
</dbReference>
<keyword evidence="8 12" id="KW-0472">Membrane</keyword>
<dbReference type="SUPFAM" id="SSF81321">
    <property type="entry name" value="Family A G protein-coupled receptor-like"/>
    <property type="match status" value="1"/>
</dbReference>
<feature type="transmembrane region" description="Helical" evidence="12">
    <location>
        <begin position="407"/>
        <end position="429"/>
    </location>
</feature>
<dbReference type="SMART" id="SM00369">
    <property type="entry name" value="LRR_TYP"/>
    <property type="match status" value="3"/>
</dbReference>
<dbReference type="PROSITE" id="PS51450">
    <property type="entry name" value="LRR"/>
    <property type="match status" value="2"/>
</dbReference>
<dbReference type="GO" id="GO:0007189">
    <property type="term" value="P:adenylate cyclase-activating G protein-coupled receptor signaling pathway"/>
    <property type="evidence" value="ECO:0007669"/>
    <property type="project" value="TreeGrafter"/>
</dbReference>
<evidence type="ECO:0000256" key="4">
    <source>
        <dbReference type="ARBA" id="ARBA00022692"/>
    </source>
</evidence>
<keyword evidence="9 11" id="KW-0675">Receptor</keyword>
<dbReference type="PROSITE" id="PS50262">
    <property type="entry name" value="G_PROTEIN_RECEP_F1_2"/>
    <property type="match status" value="1"/>
</dbReference>
<evidence type="ECO:0000256" key="10">
    <source>
        <dbReference type="ARBA" id="ARBA00023224"/>
    </source>
</evidence>
<dbReference type="Gene3D" id="3.80.10.10">
    <property type="entry name" value="Ribonuclease Inhibitor"/>
    <property type="match status" value="1"/>
</dbReference>
<evidence type="ECO:0000256" key="7">
    <source>
        <dbReference type="ARBA" id="ARBA00023040"/>
    </source>
</evidence>
<protein>
    <recommendedName>
        <fullName evidence="13">G-protein coupled receptors family 1 profile domain-containing protein</fullName>
    </recommendedName>
</protein>
<keyword evidence="5" id="KW-0677">Repeat</keyword>
<dbReference type="InterPro" id="IPR001611">
    <property type="entry name" value="Leu-rich_rpt"/>
</dbReference>
<organism evidence="14 15">
    <name type="scientific">Holothuria leucospilota</name>
    <name type="common">Black long sea cucumber</name>
    <name type="synonym">Mertensiothuria leucospilota</name>
    <dbReference type="NCBI Taxonomy" id="206669"/>
    <lineage>
        <taxon>Eukaryota</taxon>
        <taxon>Metazoa</taxon>
        <taxon>Echinodermata</taxon>
        <taxon>Eleutherozoa</taxon>
        <taxon>Echinozoa</taxon>
        <taxon>Holothuroidea</taxon>
        <taxon>Aspidochirotacea</taxon>
        <taxon>Aspidochirotida</taxon>
        <taxon>Holothuriidae</taxon>
        <taxon>Holothuria</taxon>
    </lineage>
</organism>